<gene>
    <name evidence="2" type="ORF">CaldiYA01_06930</name>
</gene>
<dbReference type="Pfam" id="PF01590">
    <property type="entry name" value="GAF"/>
    <property type="match status" value="1"/>
</dbReference>
<keyword evidence="3" id="KW-1185">Reference proteome</keyword>
<dbReference type="InterPro" id="IPR003018">
    <property type="entry name" value="GAF"/>
</dbReference>
<evidence type="ECO:0000259" key="1">
    <source>
        <dbReference type="SMART" id="SM00065"/>
    </source>
</evidence>
<organism evidence="2 3">
    <name type="scientific">Caldicellulosiruptor diazotrophicus</name>
    <dbReference type="NCBI Taxonomy" id="2806205"/>
    <lineage>
        <taxon>Bacteria</taxon>
        <taxon>Bacillati</taxon>
        <taxon>Bacillota</taxon>
        <taxon>Bacillota incertae sedis</taxon>
        <taxon>Caldicellulosiruptorales</taxon>
        <taxon>Caldicellulosiruptoraceae</taxon>
        <taxon>Caldicellulosiruptor</taxon>
    </lineage>
</organism>
<name>A0ABM7NKU5_9FIRM</name>
<reference evidence="2 3" key="1">
    <citation type="submission" date="2021-02" db="EMBL/GenBank/DDBJ databases">
        <title>Nitrogen-fixing ability and nitrogen fixation related genes of thermophilic fermentative bacteria in the genus Caldicellulosiruptor.</title>
        <authorList>
            <person name="Chen Y."/>
            <person name="Nishihara A."/>
            <person name="Haruta S."/>
        </authorList>
    </citation>
    <scope>NUCLEOTIDE SEQUENCE [LARGE SCALE GENOMIC DNA]</scope>
    <source>
        <strain evidence="2 3">YA01</strain>
    </source>
</reference>
<protein>
    <recommendedName>
        <fullName evidence="1">GAF domain-containing protein</fullName>
    </recommendedName>
</protein>
<dbReference type="SUPFAM" id="SSF55781">
    <property type="entry name" value="GAF domain-like"/>
    <property type="match status" value="1"/>
</dbReference>
<dbReference type="Gene3D" id="3.30.450.40">
    <property type="match status" value="1"/>
</dbReference>
<dbReference type="EMBL" id="AP024480">
    <property type="protein sequence ID" value="BCS80733.1"/>
    <property type="molecule type" value="Genomic_DNA"/>
</dbReference>
<feature type="domain" description="GAF" evidence="1">
    <location>
        <begin position="30"/>
        <end position="204"/>
    </location>
</feature>
<evidence type="ECO:0000313" key="3">
    <source>
        <dbReference type="Proteomes" id="UP000663623"/>
    </source>
</evidence>
<evidence type="ECO:0000313" key="2">
    <source>
        <dbReference type="EMBL" id="BCS80733.1"/>
    </source>
</evidence>
<proteinExistence type="predicted"/>
<dbReference type="RefSeq" id="WP_238480585.1">
    <property type="nucleotide sequence ID" value="NZ_AP024480.1"/>
</dbReference>
<dbReference type="InterPro" id="IPR029016">
    <property type="entry name" value="GAF-like_dom_sf"/>
</dbReference>
<dbReference type="SMART" id="SM00065">
    <property type="entry name" value="GAF"/>
    <property type="match status" value="1"/>
</dbReference>
<accession>A0ABM7NKU5</accession>
<dbReference type="Proteomes" id="UP000663623">
    <property type="component" value="Chromosome"/>
</dbReference>
<sequence>MLEAYEQITKLKYIIERFSSFIINSSAEKDINEILSMTIDTCLELTGSDGATIYLKETVEQEDKLVIKATKNLSVNFEFYLGYTLPISPISMAGYVAITQKPIVINDTLNLPDNHEFKQFKFFDKSLHYVTINIVTAPIFDFRNRLLGVLQVINKKAKSNLKLDETNASLYTISYTETDIKIILAISSFVGILIDRIKAYEKNDLSVITTQRLLSNMFESVKKSISVLNDILVSGQQKFIESLQPEKKEKLLNLKEGIELFKKQYDLSKVTEILTTIVYLVVKNLDMKSLDILHEIFSTEIRLYDIPVKINDYEYIIFLHNVDLIKARMIAKRIERKFIEKIQTDDVKNSQPMFSWNFYELKPDEEKSIEEVINYLQKNS</sequence>